<sequence>MDNEKERVVAADIENDLSLCGQVGMRPFGMLMEDVSELNSDVTSKALDVEKEIRLNLPSPSTEVIGSREIASHAGACGGQTKELENDEVSKQSTSDPSYEKTQPEEHINKVEASIVTPPKTFPSADGQLEEAAVKPHDSEIVKMNDRGFPCKQQVTPARYPLSQASPSLVVMIRQLTRPFTSERLKRMLSTFGTIVEGGFWIDTIKSTCIVKVIFTVYLSYSSIEEAVAARDALHNTFWPHGNPKELKVDYSNESELIRRLAADLTASHTNPKHCGAACHKALSADTSRVNSEKPKKPDDLFKRTTTMPAIYYVALTDDEVAEHAKRKATKAEIDSAKGAAARRLKEGSDELTRRARSRSPHRAGAEQLSHSRSRCHRC</sequence>
<evidence type="ECO:0000313" key="3">
    <source>
        <dbReference type="WBParaSite" id="ALUE_0000613901-mRNA-1"/>
    </source>
</evidence>
<dbReference type="PANTHER" id="PTHR46589">
    <property type="entry name" value="APOPTOTIC CHROMATIN CONDENSATION INDUCER IN THE NUCLEUS"/>
    <property type="match status" value="1"/>
</dbReference>
<evidence type="ECO:0000256" key="1">
    <source>
        <dbReference type="SAM" id="MobiDB-lite"/>
    </source>
</evidence>
<feature type="region of interest" description="Disordered" evidence="1">
    <location>
        <begin position="335"/>
        <end position="379"/>
    </location>
</feature>
<dbReference type="CDD" id="cd12432">
    <property type="entry name" value="RRM_ACINU"/>
    <property type="match status" value="1"/>
</dbReference>
<name>A0A0M3HTV5_ASCLU</name>
<dbReference type="InterPro" id="IPR052793">
    <property type="entry name" value="EJC-associated_protein"/>
</dbReference>
<dbReference type="AlphaFoldDB" id="A0A0M3HTV5"/>
<dbReference type="Proteomes" id="UP000036681">
    <property type="component" value="Unplaced"/>
</dbReference>
<dbReference type="GO" id="GO:0008380">
    <property type="term" value="P:RNA splicing"/>
    <property type="evidence" value="ECO:0007669"/>
    <property type="project" value="TreeGrafter"/>
</dbReference>
<dbReference type="PANTHER" id="PTHR46589:SF1">
    <property type="entry name" value="APOPTOTIC CHROMATIN CONDENSATION INDUCER IN THE NUCLEUS"/>
    <property type="match status" value="1"/>
</dbReference>
<reference evidence="3" key="1">
    <citation type="submission" date="2017-02" db="UniProtKB">
        <authorList>
            <consortium name="WormBaseParasite"/>
        </authorList>
    </citation>
    <scope>IDENTIFICATION</scope>
</reference>
<dbReference type="GO" id="GO:0061574">
    <property type="term" value="C:ASAP complex"/>
    <property type="evidence" value="ECO:0007669"/>
    <property type="project" value="TreeGrafter"/>
</dbReference>
<dbReference type="InterPro" id="IPR035979">
    <property type="entry name" value="RBD_domain_sf"/>
</dbReference>
<feature type="compositionally biased region" description="Basic and acidic residues" evidence="1">
    <location>
        <begin position="98"/>
        <end position="110"/>
    </location>
</feature>
<dbReference type="GO" id="GO:0071011">
    <property type="term" value="C:precatalytic spliceosome"/>
    <property type="evidence" value="ECO:0007669"/>
    <property type="project" value="TreeGrafter"/>
</dbReference>
<feature type="compositionally biased region" description="Basic and acidic residues" evidence="1">
    <location>
        <begin position="344"/>
        <end position="354"/>
    </location>
</feature>
<dbReference type="Pfam" id="PF16294">
    <property type="entry name" value="RSB_motif"/>
    <property type="match status" value="1"/>
</dbReference>
<dbReference type="InterPro" id="IPR032552">
    <property type="entry name" value="RSB_motif"/>
</dbReference>
<feature type="region of interest" description="Disordered" evidence="1">
    <location>
        <begin position="76"/>
        <end position="112"/>
    </location>
</feature>
<dbReference type="Gene3D" id="3.30.70.330">
    <property type="match status" value="1"/>
</dbReference>
<dbReference type="InterPro" id="IPR012677">
    <property type="entry name" value="Nucleotide-bd_a/b_plait_sf"/>
</dbReference>
<dbReference type="GO" id="GO:0003723">
    <property type="term" value="F:RNA binding"/>
    <property type="evidence" value="ECO:0007669"/>
    <property type="project" value="TreeGrafter"/>
</dbReference>
<accession>A0A0M3HTV5</accession>
<dbReference type="InterPro" id="IPR034257">
    <property type="entry name" value="Acinus_RRM"/>
</dbReference>
<evidence type="ECO:0000313" key="2">
    <source>
        <dbReference type="Proteomes" id="UP000036681"/>
    </source>
</evidence>
<proteinExistence type="predicted"/>
<organism evidence="2 3">
    <name type="scientific">Ascaris lumbricoides</name>
    <name type="common">Giant roundworm</name>
    <dbReference type="NCBI Taxonomy" id="6252"/>
    <lineage>
        <taxon>Eukaryota</taxon>
        <taxon>Metazoa</taxon>
        <taxon>Ecdysozoa</taxon>
        <taxon>Nematoda</taxon>
        <taxon>Chromadorea</taxon>
        <taxon>Rhabditida</taxon>
        <taxon>Spirurina</taxon>
        <taxon>Ascaridomorpha</taxon>
        <taxon>Ascaridoidea</taxon>
        <taxon>Ascarididae</taxon>
        <taxon>Ascaris</taxon>
    </lineage>
</organism>
<dbReference type="WBParaSite" id="ALUE_0000613901-mRNA-1">
    <property type="protein sequence ID" value="ALUE_0000613901-mRNA-1"/>
    <property type="gene ID" value="ALUE_0000613901"/>
</dbReference>
<dbReference type="SUPFAM" id="SSF54928">
    <property type="entry name" value="RNA-binding domain, RBD"/>
    <property type="match status" value="1"/>
</dbReference>
<keyword evidence="2" id="KW-1185">Reference proteome</keyword>
<protein>
    <submittedName>
        <fullName evidence="3">RRM domain-containing protein</fullName>
    </submittedName>
</protein>